<dbReference type="RefSeq" id="WP_148858301.1">
    <property type="nucleotide sequence ID" value="NZ_PHNJ01000005.1"/>
</dbReference>
<evidence type="ECO:0000256" key="1">
    <source>
        <dbReference type="SAM" id="MobiDB-lite"/>
    </source>
</evidence>
<comment type="caution">
    <text evidence="3">The sequence shown here is derived from an EMBL/GenBank/DDBJ whole genome shotgun (WGS) entry which is preliminary data.</text>
</comment>
<dbReference type="OrthoDB" id="229248at2157"/>
<feature type="transmembrane region" description="Helical" evidence="2">
    <location>
        <begin position="20"/>
        <end position="46"/>
    </location>
</feature>
<feature type="region of interest" description="Disordered" evidence="1">
    <location>
        <begin position="189"/>
        <end position="213"/>
    </location>
</feature>
<protein>
    <submittedName>
        <fullName evidence="3">Uncharacterized protein</fullName>
    </submittedName>
</protein>
<feature type="region of interest" description="Disordered" evidence="1">
    <location>
        <begin position="100"/>
        <end position="119"/>
    </location>
</feature>
<proteinExistence type="predicted"/>
<keyword evidence="2" id="KW-1133">Transmembrane helix</keyword>
<sequence length="213" mass="21948">MSLVTPGGIVPSIVPFDPTIGITAVATVMLALFVIMMVFPAVAPLFSSTWGEQLDPSASRGTSPEATDADADSEATDAGADSEATDAGADSEAHDIEAGAGSTSFDEDEASGSMSGTFTNEEIGKLVERADGKVIGTVASASGETAHVEPKPDAIDQILIRLDRKETGGSFTLEADSVREISDTRVHLERDFVRPTDGPTTDANADDVSAATE</sequence>
<keyword evidence="2" id="KW-0472">Membrane</keyword>
<evidence type="ECO:0000256" key="2">
    <source>
        <dbReference type="SAM" id="Phobius"/>
    </source>
</evidence>
<gene>
    <name evidence="3" type="ORF">CV102_12405</name>
</gene>
<dbReference type="Proteomes" id="UP000766904">
    <property type="component" value="Unassembled WGS sequence"/>
</dbReference>
<name>A0A8J8Q1B6_9EURY</name>
<keyword evidence="2" id="KW-0812">Transmembrane</keyword>
<dbReference type="EMBL" id="PHNJ01000005">
    <property type="protein sequence ID" value="TYL38591.1"/>
    <property type="molecule type" value="Genomic_DNA"/>
</dbReference>
<feature type="compositionally biased region" description="Low complexity" evidence="1">
    <location>
        <begin position="76"/>
        <end position="90"/>
    </location>
</feature>
<organism evidence="3 4">
    <name type="scientific">Natronococcus pandeyae</name>
    <dbReference type="NCBI Taxonomy" id="2055836"/>
    <lineage>
        <taxon>Archaea</taxon>
        <taxon>Methanobacteriati</taxon>
        <taxon>Methanobacteriota</taxon>
        <taxon>Stenosarchaea group</taxon>
        <taxon>Halobacteria</taxon>
        <taxon>Halobacteriales</taxon>
        <taxon>Natrialbaceae</taxon>
        <taxon>Natronococcus</taxon>
    </lineage>
</organism>
<evidence type="ECO:0000313" key="3">
    <source>
        <dbReference type="EMBL" id="TYL38591.1"/>
    </source>
</evidence>
<feature type="region of interest" description="Disordered" evidence="1">
    <location>
        <begin position="53"/>
        <end position="92"/>
    </location>
</feature>
<evidence type="ECO:0000313" key="4">
    <source>
        <dbReference type="Proteomes" id="UP000766904"/>
    </source>
</evidence>
<accession>A0A8J8Q1B6</accession>
<dbReference type="AlphaFoldDB" id="A0A8J8Q1B6"/>
<keyword evidence="4" id="KW-1185">Reference proteome</keyword>
<reference evidence="3" key="1">
    <citation type="submission" date="2017-11" db="EMBL/GenBank/DDBJ databases">
        <authorList>
            <person name="Kajale S.C."/>
            <person name="Sharma A."/>
        </authorList>
    </citation>
    <scope>NUCLEOTIDE SEQUENCE</scope>
    <source>
        <strain evidence="3">LS1_42</strain>
    </source>
</reference>